<dbReference type="CDD" id="cd00383">
    <property type="entry name" value="trans_reg_C"/>
    <property type="match status" value="1"/>
</dbReference>
<dbReference type="InterPro" id="IPR016032">
    <property type="entry name" value="Sig_transdc_resp-reg_C-effctor"/>
</dbReference>
<dbReference type="SUPFAM" id="SSF52172">
    <property type="entry name" value="CheY-like"/>
    <property type="match status" value="1"/>
</dbReference>
<dbReference type="GeneID" id="69980956"/>
<dbReference type="Gene3D" id="6.10.250.690">
    <property type="match status" value="1"/>
</dbReference>
<evidence type="ECO:0000256" key="4">
    <source>
        <dbReference type="ARBA" id="ARBA00023125"/>
    </source>
</evidence>
<organism evidence="10">
    <name type="scientific">Parabacteroides goldsteinii</name>
    <dbReference type="NCBI Taxonomy" id="328812"/>
    <lineage>
        <taxon>Bacteria</taxon>
        <taxon>Pseudomonadati</taxon>
        <taxon>Bacteroidota</taxon>
        <taxon>Bacteroidia</taxon>
        <taxon>Bacteroidales</taxon>
        <taxon>Tannerellaceae</taxon>
        <taxon>Parabacteroides</taxon>
    </lineage>
</organism>
<comment type="caution">
    <text evidence="10">The sequence shown here is derived from an EMBL/GenBank/DDBJ whole genome shotgun (WGS) entry which is preliminary data.</text>
</comment>
<dbReference type="InterPro" id="IPR036388">
    <property type="entry name" value="WH-like_DNA-bd_sf"/>
</dbReference>
<dbReference type="GO" id="GO:0032993">
    <property type="term" value="C:protein-DNA complex"/>
    <property type="evidence" value="ECO:0007669"/>
    <property type="project" value="TreeGrafter"/>
</dbReference>
<evidence type="ECO:0000256" key="3">
    <source>
        <dbReference type="ARBA" id="ARBA00023015"/>
    </source>
</evidence>
<dbReference type="GO" id="GO:0000976">
    <property type="term" value="F:transcription cis-regulatory region binding"/>
    <property type="evidence" value="ECO:0007669"/>
    <property type="project" value="TreeGrafter"/>
</dbReference>
<dbReference type="Gene3D" id="1.10.10.10">
    <property type="entry name" value="Winged helix-like DNA-binding domain superfamily/Winged helix DNA-binding domain"/>
    <property type="match status" value="1"/>
</dbReference>
<keyword evidence="5" id="KW-0804">Transcription</keyword>
<dbReference type="InterPro" id="IPR001867">
    <property type="entry name" value="OmpR/PhoB-type_DNA-bd"/>
</dbReference>
<keyword evidence="1 6" id="KW-0597">Phosphoprotein</keyword>
<dbReference type="PROSITE" id="PS50110">
    <property type="entry name" value="RESPONSE_REGULATORY"/>
    <property type="match status" value="1"/>
</dbReference>
<dbReference type="AlphaFoldDB" id="A0A6G1ZL07"/>
<evidence type="ECO:0000313" key="10">
    <source>
        <dbReference type="EMBL" id="MRY14609.1"/>
    </source>
</evidence>
<keyword evidence="2" id="KW-0902">Two-component regulatory system</keyword>
<feature type="DNA-binding region" description="OmpR/PhoB-type" evidence="7">
    <location>
        <begin position="122"/>
        <end position="223"/>
    </location>
</feature>
<dbReference type="InterPro" id="IPR011006">
    <property type="entry name" value="CheY-like_superfamily"/>
</dbReference>
<dbReference type="InterPro" id="IPR039420">
    <property type="entry name" value="WalR-like"/>
</dbReference>
<dbReference type="FunFam" id="3.40.50.2300:FF:000001">
    <property type="entry name" value="DNA-binding response regulator PhoB"/>
    <property type="match status" value="1"/>
</dbReference>
<evidence type="ECO:0000256" key="1">
    <source>
        <dbReference type="ARBA" id="ARBA00022553"/>
    </source>
</evidence>
<dbReference type="Pfam" id="PF00486">
    <property type="entry name" value="Trans_reg_C"/>
    <property type="match status" value="1"/>
</dbReference>
<feature type="domain" description="Response regulatory" evidence="8">
    <location>
        <begin position="2"/>
        <end position="116"/>
    </location>
</feature>
<dbReference type="PANTHER" id="PTHR48111:SF40">
    <property type="entry name" value="PHOSPHATE REGULON TRANSCRIPTIONAL REGULATORY PROTEIN PHOB"/>
    <property type="match status" value="1"/>
</dbReference>
<dbReference type="Gene3D" id="3.40.50.2300">
    <property type="match status" value="1"/>
</dbReference>
<sequence>MNILLVEDEVSLAMIVKDALEEEGYEVAIARDGLEGLEQYFREHPALIIADVMMPEVDGFEMVRRIRRMDKEVPVLFLSARSSVDDIVFGFGLGANDYLRKPFSLRELIARVKALTVKSQSEPVAVIYHELGLYTFYPSTQTLQIGGEEIELSFRESELLRLLCESGTLPVDTKDILLQLWGNDSFYNTRSLHVFITKLRHKLEKDPRIKILNVRGIGYKLVGGRL</sequence>
<dbReference type="EMBL" id="WKLP01000057">
    <property type="protein sequence ID" value="MRY14609.1"/>
    <property type="molecule type" value="Genomic_DNA"/>
</dbReference>
<evidence type="ECO:0000256" key="5">
    <source>
        <dbReference type="ARBA" id="ARBA00023163"/>
    </source>
</evidence>
<dbReference type="SMART" id="SM00448">
    <property type="entry name" value="REC"/>
    <property type="match status" value="1"/>
</dbReference>
<evidence type="ECO:0000259" key="9">
    <source>
        <dbReference type="PROSITE" id="PS51755"/>
    </source>
</evidence>
<accession>A0A6G1ZL07</accession>
<evidence type="ECO:0000256" key="6">
    <source>
        <dbReference type="PROSITE-ProRule" id="PRU00169"/>
    </source>
</evidence>
<dbReference type="GO" id="GO:0000156">
    <property type="term" value="F:phosphorelay response regulator activity"/>
    <property type="evidence" value="ECO:0007669"/>
    <property type="project" value="TreeGrafter"/>
</dbReference>
<dbReference type="InterPro" id="IPR001789">
    <property type="entry name" value="Sig_transdc_resp-reg_receiver"/>
</dbReference>
<dbReference type="SMART" id="SM00862">
    <property type="entry name" value="Trans_reg_C"/>
    <property type="match status" value="1"/>
</dbReference>
<dbReference type="RefSeq" id="WP_010802741.1">
    <property type="nucleotide sequence ID" value="NZ_CAJSYT010000029.1"/>
</dbReference>
<keyword evidence="4 7" id="KW-0238">DNA-binding</keyword>
<dbReference type="CDD" id="cd17574">
    <property type="entry name" value="REC_OmpR"/>
    <property type="match status" value="1"/>
</dbReference>
<dbReference type="GO" id="GO:0006355">
    <property type="term" value="P:regulation of DNA-templated transcription"/>
    <property type="evidence" value="ECO:0007669"/>
    <property type="project" value="InterPro"/>
</dbReference>
<dbReference type="SUPFAM" id="SSF46894">
    <property type="entry name" value="C-terminal effector domain of the bipartite response regulators"/>
    <property type="match status" value="1"/>
</dbReference>
<name>A0A6G1ZL07_9BACT</name>
<proteinExistence type="predicted"/>
<protein>
    <submittedName>
        <fullName evidence="10">Response regulator</fullName>
    </submittedName>
</protein>
<dbReference type="PANTHER" id="PTHR48111">
    <property type="entry name" value="REGULATOR OF RPOS"/>
    <property type="match status" value="1"/>
</dbReference>
<evidence type="ECO:0000256" key="2">
    <source>
        <dbReference type="ARBA" id="ARBA00023012"/>
    </source>
</evidence>
<dbReference type="PROSITE" id="PS51755">
    <property type="entry name" value="OMPR_PHOB"/>
    <property type="match status" value="1"/>
</dbReference>
<gene>
    <name evidence="10" type="ORF">GKE01_24575</name>
</gene>
<reference evidence="10" key="1">
    <citation type="journal article" date="2019" name="Nat. Med.">
        <title>A library of human gut bacterial isolates paired with longitudinal multiomics data enables mechanistic microbiome research.</title>
        <authorList>
            <person name="Poyet M."/>
            <person name="Groussin M."/>
            <person name="Gibbons S.M."/>
            <person name="Avila-Pacheco J."/>
            <person name="Jiang X."/>
            <person name="Kearney S.M."/>
            <person name="Perrotta A.R."/>
            <person name="Berdy B."/>
            <person name="Zhao S."/>
            <person name="Lieberman T.D."/>
            <person name="Swanson P.K."/>
            <person name="Smith M."/>
            <person name="Roesemann S."/>
            <person name="Alexander J.E."/>
            <person name="Rich S.A."/>
            <person name="Livny J."/>
            <person name="Vlamakis H."/>
            <person name="Clish C."/>
            <person name="Bullock K."/>
            <person name="Deik A."/>
            <person name="Scott J."/>
            <person name="Pierce K.A."/>
            <person name="Xavier R.J."/>
            <person name="Alm E.J."/>
        </authorList>
    </citation>
    <scope>NUCLEOTIDE SEQUENCE</scope>
    <source>
        <strain evidence="10">BIOML-A4</strain>
    </source>
</reference>
<evidence type="ECO:0000259" key="8">
    <source>
        <dbReference type="PROSITE" id="PS50110"/>
    </source>
</evidence>
<evidence type="ECO:0000256" key="7">
    <source>
        <dbReference type="PROSITE-ProRule" id="PRU01091"/>
    </source>
</evidence>
<dbReference type="GO" id="GO:0005829">
    <property type="term" value="C:cytosol"/>
    <property type="evidence" value="ECO:0007669"/>
    <property type="project" value="TreeGrafter"/>
</dbReference>
<dbReference type="Pfam" id="PF00072">
    <property type="entry name" value="Response_reg"/>
    <property type="match status" value="1"/>
</dbReference>
<feature type="modified residue" description="4-aspartylphosphate" evidence="6">
    <location>
        <position position="51"/>
    </location>
</feature>
<keyword evidence="3" id="KW-0805">Transcription regulation</keyword>
<feature type="domain" description="OmpR/PhoB-type" evidence="9">
    <location>
        <begin position="122"/>
        <end position="223"/>
    </location>
</feature>